<dbReference type="AlphaFoldDB" id="W1PVS1"/>
<reference evidence="3" key="1">
    <citation type="journal article" date="2013" name="Science">
        <title>The Amborella genome and the evolution of flowering plants.</title>
        <authorList>
            <consortium name="Amborella Genome Project"/>
        </authorList>
    </citation>
    <scope>NUCLEOTIDE SEQUENCE [LARGE SCALE GENOMIC DNA]</scope>
</reference>
<accession>W1PVS1</accession>
<feature type="region of interest" description="Disordered" evidence="1">
    <location>
        <begin position="1"/>
        <end position="25"/>
    </location>
</feature>
<dbReference type="EMBL" id="KI392560">
    <property type="protein sequence ID" value="ERN14127.1"/>
    <property type="molecule type" value="Genomic_DNA"/>
</dbReference>
<feature type="region of interest" description="Disordered" evidence="1">
    <location>
        <begin position="64"/>
        <end position="88"/>
    </location>
</feature>
<proteinExistence type="predicted"/>
<organism evidence="2 3">
    <name type="scientific">Amborella trichopoda</name>
    <dbReference type="NCBI Taxonomy" id="13333"/>
    <lineage>
        <taxon>Eukaryota</taxon>
        <taxon>Viridiplantae</taxon>
        <taxon>Streptophyta</taxon>
        <taxon>Embryophyta</taxon>
        <taxon>Tracheophyta</taxon>
        <taxon>Spermatophyta</taxon>
        <taxon>Magnoliopsida</taxon>
        <taxon>Amborellales</taxon>
        <taxon>Amborellaceae</taxon>
        <taxon>Amborella</taxon>
    </lineage>
</organism>
<evidence type="ECO:0000313" key="3">
    <source>
        <dbReference type="Proteomes" id="UP000017836"/>
    </source>
</evidence>
<sequence length="107" mass="12273">MISINQDYTPSQDEKAENPRESRPGVIVVPSKIPQEVDYLTRRGSHFKPPRLMVDTLEERLENLPKVDQNPSMPNETTKEQETNITEPITQYNLPAISVKSQHLFLS</sequence>
<feature type="compositionally biased region" description="Basic and acidic residues" evidence="1">
    <location>
        <begin position="12"/>
        <end position="23"/>
    </location>
</feature>
<dbReference type="Gramene" id="ERN14127">
    <property type="protein sequence ID" value="ERN14127"/>
    <property type="gene ID" value="AMTR_s00021p00246170"/>
</dbReference>
<gene>
    <name evidence="2" type="ORF">AMTR_s00021p00246170</name>
</gene>
<keyword evidence="3" id="KW-1185">Reference proteome</keyword>
<evidence type="ECO:0000256" key="1">
    <source>
        <dbReference type="SAM" id="MobiDB-lite"/>
    </source>
</evidence>
<protein>
    <submittedName>
        <fullName evidence="2">Uncharacterized protein</fullName>
    </submittedName>
</protein>
<name>W1PVS1_AMBTC</name>
<evidence type="ECO:0000313" key="2">
    <source>
        <dbReference type="EMBL" id="ERN14127.1"/>
    </source>
</evidence>
<feature type="compositionally biased region" description="Polar residues" evidence="1">
    <location>
        <begin position="1"/>
        <end position="11"/>
    </location>
</feature>
<dbReference type="HOGENOM" id="CLU_2213445_0_0_1"/>
<dbReference type="Proteomes" id="UP000017836">
    <property type="component" value="Unassembled WGS sequence"/>
</dbReference>